<dbReference type="SMART" id="SM00729">
    <property type="entry name" value="Elp3"/>
    <property type="match status" value="1"/>
</dbReference>
<dbReference type="HAMAP" id="MF_00206">
    <property type="entry name" value="Lipoyl_synth"/>
    <property type="match status" value="1"/>
</dbReference>
<dbReference type="NCBIfam" id="TIGR00510">
    <property type="entry name" value="lipA"/>
    <property type="match status" value="1"/>
</dbReference>
<evidence type="ECO:0000256" key="4">
    <source>
        <dbReference type="ARBA" id="ARBA00022691"/>
    </source>
</evidence>
<dbReference type="InterPro" id="IPR003698">
    <property type="entry name" value="Lipoyl_synth"/>
</dbReference>
<dbReference type="PANTHER" id="PTHR10949:SF0">
    <property type="entry name" value="LIPOYL SYNTHASE, MITOCHONDRIAL"/>
    <property type="match status" value="1"/>
</dbReference>
<feature type="domain" description="Radical SAM core" evidence="10">
    <location>
        <begin position="70"/>
        <end position="284"/>
    </location>
</feature>
<feature type="binding site" evidence="9">
    <location>
        <position position="63"/>
    </location>
    <ligand>
        <name>[4Fe-4S] cluster</name>
        <dbReference type="ChEBI" id="CHEBI:49883"/>
        <label>1</label>
    </ligand>
</feature>
<keyword evidence="1 9" id="KW-0004">4Fe-4S</keyword>
<dbReference type="GO" id="GO:0051539">
    <property type="term" value="F:4 iron, 4 sulfur cluster binding"/>
    <property type="evidence" value="ECO:0007669"/>
    <property type="project" value="UniProtKB-UniRule"/>
</dbReference>
<dbReference type="SFLD" id="SFLDG01058">
    <property type="entry name" value="lipoyl_synthase_like"/>
    <property type="match status" value="1"/>
</dbReference>
<dbReference type="InterPro" id="IPR058240">
    <property type="entry name" value="rSAM_sf"/>
</dbReference>
<dbReference type="SUPFAM" id="SSF102114">
    <property type="entry name" value="Radical SAM enzymes"/>
    <property type="match status" value="1"/>
</dbReference>
<comment type="cofactor">
    <cofactor evidence="9">
        <name>[4Fe-4S] cluster</name>
        <dbReference type="ChEBI" id="CHEBI:49883"/>
    </cofactor>
    <text evidence="9">Binds 2 [4Fe-4S] clusters per subunit. One cluster is coordinated with 3 cysteines and an exchangeable S-adenosyl-L-methionine.</text>
</comment>
<evidence type="ECO:0000256" key="7">
    <source>
        <dbReference type="ARBA" id="ARBA00023014"/>
    </source>
</evidence>
<feature type="binding site" evidence="9">
    <location>
        <position position="88"/>
    </location>
    <ligand>
        <name>[4Fe-4S] cluster</name>
        <dbReference type="ChEBI" id="CHEBI:49883"/>
        <label>2</label>
        <note>4Fe-4S-S-AdoMet</note>
    </ligand>
</feature>
<dbReference type="NCBIfam" id="NF004019">
    <property type="entry name" value="PRK05481.1"/>
    <property type="match status" value="1"/>
</dbReference>
<dbReference type="EMBL" id="JAIRBB010000001">
    <property type="protein sequence ID" value="MCG2430028.1"/>
    <property type="molecule type" value="Genomic_DNA"/>
</dbReference>
<keyword evidence="3 9" id="KW-0808">Transferase</keyword>
<dbReference type="NCBIfam" id="NF009544">
    <property type="entry name" value="PRK12928.1"/>
    <property type="match status" value="1"/>
</dbReference>
<keyword evidence="7 9" id="KW-0411">Iron-sulfur</keyword>
<proteinExistence type="inferred from homology"/>
<feature type="binding site" evidence="9">
    <location>
        <position position="295"/>
    </location>
    <ligand>
        <name>[4Fe-4S] cluster</name>
        <dbReference type="ChEBI" id="CHEBI:49883"/>
        <label>1</label>
    </ligand>
</feature>
<keyword evidence="5 9" id="KW-0479">Metal-binding</keyword>
<dbReference type="InterPro" id="IPR013785">
    <property type="entry name" value="Aldolase_TIM"/>
</dbReference>
<evidence type="ECO:0000256" key="3">
    <source>
        <dbReference type="ARBA" id="ARBA00022679"/>
    </source>
</evidence>
<dbReference type="GO" id="GO:0016992">
    <property type="term" value="F:lipoate synthase activity"/>
    <property type="evidence" value="ECO:0007669"/>
    <property type="project" value="UniProtKB-UniRule"/>
</dbReference>
<dbReference type="PANTHER" id="PTHR10949">
    <property type="entry name" value="LIPOYL SYNTHASE"/>
    <property type="match status" value="1"/>
</dbReference>
<accession>A0A9X1R1U5</accession>
<comment type="catalytic activity">
    <reaction evidence="8 9">
        <text>[[Fe-S] cluster scaffold protein carrying a second [4Fe-4S](2+) cluster] + N(6)-octanoyl-L-lysyl-[protein] + 2 oxidized [2Fe-2S]-[ferredoxin] + 2 S-adenosyl-L-methionine + 4 H(+) = [[Fe-S] cluster scaffold protein] + N(6)-[(R)-dihydrolipoyl]-L-lysyl-[protein] + 4 Fe(3+) + 2 hydrogen sulfide + 2 5'-deoxyadenosine + 2 L-methionine + 2 reduced [2Fe-2S]-[ferredoxin]</text>
        <dbReference type="Rhea" id="RHEA:16585"/>
        <dbReference type="Rhea" id="RHEA-COMP:9928"/>
        <dbReference type="Rhea" id="RHEA-COMP:10000"/>
        <dbReference type="Rhea" id="RHEA-COMP:10001"/>
        <dbReference type="Rhea" id="RHEA-COMP:10475"/>
        <dbReference type="Rhea" id="RHEA-COMP:14568"/>
        <dbReference type="Rhea" id="RHEA-COMP:14569"/>
        <dbReference type="ChEBI" id="CHEBI:15378"/>
        <dbReference type="ChEBI" id="CHEBI:17319"/>
        <dbReference type="ChEBI" id="CHEBI:29034"/>
        <dbReference type="ChEBI" id="CHEBI:29919"/>
        <dbReference type="ChEBI" id="CHEBI:33722"/>
        <dbReference type="ChEBI" id="CHEBI:33737"/>
        <dbReference type="ChEBI" id="CHEBI:33738"/>
        <dbReference type="ChEBI" id="CHEBI:57844"/>
        <dbReference type="ChEBI" id="CHEBI:59789"/>
        <dbReference type="ChEBI" id="CHEBI:78809"/>
        <dbReference type="ChEBI" id="CHEBI:83100"/>
        <dbReference type="EC" id="2.8.1.8"/>
    </reaction>
</comment>
<dbReference type="CDD" id="cd01335">
    <property type="entry name" value="Radical_SAM"/>
    <property type="match status" value="1"/>
</dbReference>
<dbReference type="InterPro" id="IPR006638">
    <property type="entry name" value="Elp3/MiaA/NifB-like_rSAM"/>
</dbReference>
<evidence type="ECO:0000313" key="11">
    <source>
        <dbReference type="EMBL" id="MCG2430028.1"/>
    </source>
</evidence>
<dbReference type="EC" id="2.8.1.8" evidence="9"/>
<comment type="similarity">
    <text evidence="9">Belongs to the radical SAM superfamily. Lipoyl synthase family.</text>
</comment>
<dbReference type="PIRSF" id="PIRSF005963">
    <property type="entry name" value="Lipoyl_synth"/>
    <property type="match status" value="1"/>
</dbReference>
<evidence type="ECO:0000256" key="1">
    <source>
        <dbReference type="ARBA" id="ARBA00022485"/>
    </source>
</evidence>
<dbReference type="GO" id="GO:0009249">
    <property type="term" value="P:protein lipoylation"/>
    <property type="evidence" value="ECO:0007669"/>
    <property type="project" value="UniProtKB-UniRule"/>
</dbReference>
<evidence type="ECO:0000256" key="6">
    <source>
        <dbReference type="ARBA" id="ARBA00023004"/>
    </source>
</evidence>
<reference evidence="11" key="1">
    <citation type="submission" date="2021-09" db="EMBL/GenBank/DDBJ databases">
        <title>Genome of Aequorivita sp. strain F64183.</title>
        <authorList>
            <person name="Wang Y."/>
        </authorList>
    </citation>
    <scope>NUCLEOTIDE SEQUENCE</scope>
    <source>
        <strain evidence="11">F64183</strain>
    </source>
</reference>
<gene>
    <name evidence="9 11" type="primary">lipA</name>
    <name evidence="11" type="ORF">K8344_02765</name>
</gene>
<dbReference type="SFLD" id="SFLDF00271">
    <property type="entry name" value="lipoyl_synthase"/>
    <property type="match status" value="1"/>
</dbReference>
<comment type="caution">
    <text evidence="11">The sequence shown here is derived from an EMBL/GenBank/DDBJ whole genome shotgun (WGS) entry which is preliminary data.</text>
</comment>
<dbReference type="FunFam" id="3.20.20.70:FF:000040">
    <property type="entry name" value="Lipoyl synthase"/>
    <property type="match status" value="1"/>
</dbReference>
<keyword evidence="12" id="KW-1185">Reference proteome</keyword>
<dbReference type="Pfam" id="PF16881">
    <property type="entry name" value="LIAS_N"/>
    <property type="match status" value="1"/>
</dbReference>
<dbReference type="InterPro" id="IPR007197">
    <property type="entry name" value="rSAM"/>
</dbReference>
<dbReference type="SFLD" id="SFLDS00029">
    <property type="entry name" value="Radical_SAM"/>
    <property type="match status" value="1"/>
</dbReference>
<dbReference type="AlphaFoldDB" id="A0A9X1R1U5"/>
<feature type="binding site" evidence="9">
    <location>
        <position position="58"/>
    </location>
    <ligand>
        <name>[4Fe-4S] cluster</name>
        <dbReference type="ChEBI" id="CHEBI:49883"/>
        <label>1</label>
    </ligand>
</feature>
<dbReference type="Proteomes" id="UP001139462">
    <property type="component" value="Unassembled WGS sequence"/>
</dbReference>
<keyword evidence="2 9" id="KW-0963">Cytoplasm</keyword>
<keyword evidence="6 9" id="KW-0408">Iron</keyword>
<dbReference type="Pfam" id="PF04055">
    <property type="entry name" value="Radical_SAM"/>
    <property type="match status" value="1"/>
</dbReference>
<evidence type="ECO:0000256" key="9">
    <source>
        <dbReference type="HAMAP-Rule" id="MF_00206"/>
    </source>
</evidence>
<dbReference type="PROSITE" id="PS51918">
    <property type="entry name" value="RADICAL_SAM"/>
    <property type="match status" value="1"/>
</dbReference>
<name>A0A9X1R1U5_9FLAO</name>
<comment type="pathway">
    <text evidence="9">Protein modification; protein lipoylation via endogenous pathway; protein N(6)-(lipoyl)lysine from octanoyl-[acyl-carrier-protein]: step 2/2.</text>
</comment>
<evidence type="ECO:0000256" key="8">
    <source>
        <dbReference type="ARBA" id="ARBA00047326"/>
    </source>
</evidence>
<feature type="binding site" evidence="9">
    <location>
        <position position="69"/>
    </location>
    <ligand>
        <name>[4Fe-4S] cluster</name>
        <dbReference type="ChEBI" id="CHEBI:49883"/>
        <label>1</label>
    </ligand>
</feature>
<comment type="function">
    <text evidence="9">Catalyzes the radical-mediated insertion of two sulfur atoms into the C-6 and C-8 positions of the octanoyl moiety bound to the lipoyl domains of lipoate-dependent enzymes, thereby converting the octanoylated domains into lipoylated derivatives.</text>
</comment>
<protein>
    <recommendedName>
        <fullName evidence="9">Lipoyl synthase</fullName>
        <ecNumber evidence="9">2.8.1.8</ecNumber>
    </recommendedName>
    <alternativeName>
        <fullName evidence="9">Lip-syn</fullName>
        <shortName evidence="9">LS</shortName>
    </alternativeName>
    <alternativeName>
        <fullName evidence="9">Lipoate synthase</fullName>
    </alternativeName>
    <alternativeName>
        <fullName evidence="9">Lipoic acid synthase</fullName>
    </alternativeName>
    <alternativeName>
        <fullName evidence="9">Sulfur insertion protein LipA</fullName>
    </alternativeName>
</protein>
<evidence type="ECO:0000259" key="10">
    <source>
        <dbReference type="PROSITE" id="PS51918"/>
    </source>
</evidence>
<dbReference type="InterPro" id="IPR031691">
    <property type="entry name" value="LIAS_N"/>
</dbReference>
<comment type="subcellular location">
    <subcellularLocation>
        <location evidence="9">Cytoplasm</location>
    </subcellularLocation>
</comment>
<evidence type="ECO:0000256" key="5">
    <source>
        <dbReference type="ARBA" id="ARBA00022723"/>
    </source>
</evidence>
<evidence type="ECO:0000313" key="12">
    <source>
        <dbReference type="Proteomes" id="UP001139462"/>
    </source>
</evidence>
<dbReference type="RefSeq" id="WP_237606761.1">
    <property type="nucleotide sequence ID" value="NZ_JAIRBB010000001.1"/>
</dbReference>
<keyword evidence="4 9" id="KW-0949">S-adenosyl-L-methionine</keyword>
<dbReference type="GO" id="GO:0046872">
    <property type="term" value="F:metal ion binding"/>
    <property type="evidence" value="ECO:0007669"/>
    <property type="project" value="UniProtKB-KW"/>
</dbReference>
<feature type="binding site" evidence="9">
    <location>
        <position position="84"/>
    </location>
    <ligand>
        <name>[4Fe-4S] cluster</name>
        <dbReference type="ChEBI" id="CHEBI:49883"/>
        <label>2</label>
        <note>4Fe-4S-S-AdoMet</note>
    </ligand>
</feature>
<evidence type="ECO:0000256" key="2">
    <source>
        <dbReference type="ARBA" id="ARBA00022490"/>
    </source>
</evidence>
<sequence>MSTSPNSIQDQIKDAREEGKQALKFKRKPAWLKVKFPSGENFTKVRGVVNDNKLHTICQSGGCPNIGECWNAGTASFMILGNTCTRACKFCNVNTGRPDAVDIGEPKRVAEAILKMKIKHAVITSVDRDELADCGSTAWANTIRVVKKMNPNLTLETLIPDFKGVEENIQRIVDEAPTVVSHNQETVRRLSPSVRPQSKYDRSLFVLKYLKENGMRTKTGIMLGLGEEFDEILETMHDLRSVGCDIITIGQYLRPSQKHLPVQRFVTPQEFLQLRDEGYKMGFDYVESGPMIRSSYHSEKQTIPGYGINTWKAAQAKKA</sequence>
<organism evidence="11 12">
    <name type="scientific">Aequorivita xiaoshiensis</name>
    <dbReference type="NCBI Taxonomy" id="2874476"/>
    <lineage>
        <taxon>Bacteria</taxon>
        <taxon>Pseudomonadati</taxon>
        <taxon>Bacteroidota</taxon>
        <taxon>Flavobacteriia</taxon>
        <taxon>Flavobacteriales</taxon>
        <taxon>Flavobacteriaceae</taxon>
        <taxon>Aequorivita</taxon>
    </lineage>
</organism>
<dbReference type="GO" id="GO:0005737">
    <property type="term" value="C:cytoplasm"/>
    <property type="evidence" value="ECO:0007669"/>
    <property type="project" value="UniProtKB-SubCell"/>
</dbReference>
<dbReference type="Gene3D" id="3.20.20.70">
    <property type="entry name" value="Aldolase class I"/>
    <property type="match status" value="1"/>
</dbReference>
<feature type="binding site" evidence="9">
    <location>
        <position position="91"/>
    </location>
    <ligand>
        <name>[4Fe-4S] cluster</name>
        <dbReference type="ChEBI" id="CHEBI:49883"/>
        <label>2</label>
        <note>4Fe-4S-S-AdoMet</note>
    </ligand>
</feature>